<dbReference type="GO" id="GO:0008235">
    <property type="term" value="F:metalloexopeptidase activity"/>
    <property type="evidence" value="ECO:0007669"/>
    <property type="project" value="InterPro"/>
</dbReference>
<dbReference type="GO" id="GO:0006508">
    <property type="term" value="P:proteolysis"/>
    <property type="evidence" value="ECO:0007669"/>
    <property type="project" value="UniProtKB-KW"/>
</dbReference>
<keyword evidence="12" id="KW-1185">Reference proteome</keyword>
<proteinExistence type="inferred from homology"/>
<protein>
    <submittedName>
        <fullName evidence="11">Leucine aminopeptidase 1</fullName>
    </submittedName>
</protein>
<dbReference type="InterPro" id="IPR007484">
    <property type="entry name" value="Peptidase_M28"/>
</dbReference>
<dbReference type="GO" id="GO:0046872">
    <property type="term" value="F:metal ion binding"/>
    <property type="evidence" value="ECO:0007669"/>
    <property type="project" value="UniProtKB-KW"/>
</dbReference>
<dbReference type="Proteomes" id="UP000094527">
    <property type="component" value="Unassembled WGS sequence"/>
</dbReference>
<feature type="transmembrane region" description="Helical" evidence="9">
    <location>
        <begin position="128"/>
        <end position="149"/>
    </location>
</feature>
<dbReference type="SUPFAM" id="SSF53187">
    <property type="entry name" value="Zn-dependent exopeptidases"/>
    <property type="match status" value="1"/>
</dbReference>
<evidence type="ECO:0000256" key="7">
    <source>
        <dbReference type="ARBA" id="ARBA00022833"/>
    </source>
</evidence>
<evidence type="ECO:0000256" key="2">
    <source>
        <dbReference type="ARBA" id="ARBA00022438"/>
    </source>
</evidence>
<dbReference type="PANTHER" id="PTHR12147:SF56">
    <property type="entry name" value="AMINOPEPTIDASE YDR415C-RELATED"/>
    <property type="match status" value="1"/>
</dbReference>
<evidence type="ECO:0000256" key="4">
    <source>
        <dbReference type="ARBA" id="ARBA00022723"/>
    </source>
</evidence>
<feature type="domain" description="Peptidase M28" evidence="10">
    <location>
        <begin position="325"/>
        <end position="534"/>
    </location>
</feature>
<keyword evidence="7" id="KW-0862">Zinc</keyword>
<accession>A0A1D2MTF6</accession>
<keyword evidence="5" id="KW-0732">Signal</keyword>
<keyword evidence="9" id="KW-1133">Transmembrane helix</keyword>
<keyword evidence="9" id="KW-0812">Transmembrane</keyword>
<comment type="caution">
    <text evidence="11">The sequence shown here is derived from an EMBL/GenBank/DDBJ whole genome shotgun (WGS) entry which is preliminary data.</text>
</comment>
<keyword evidence="4" id="KW-0479">Metal-binding</keyword>
<evidence type="ECO:0000256" key="6">
    <source>
        <dbReference type="ARBA" id="ARBA00022801"/>
    </source>
</evidence>
<sequence length="585" mass="66859">MYTLIVFQQIAKKSPVGIPLFRTRHDVEAEVEQDGKGWQYERHYTYPDQALQQNVIRDKSEAWLIKEVKVVLARENVISNYVRSIKDQKQCLQTRKNHSTSGGTQYIIIPIAEWSSAVSLIWSPEAMVGLIFFVLRFLFLFVISVLAVYKDVRMDFKLLLIISLTISLVNGEGSSEGKRLMKPNLTIPAKLIRDEENKQVARVRRKDAATILEDVDDSATVLVPKAPIFIYKYRNTTIHQDVIHPMIFQLDMSRLEQTVKRLSQFRSRYAGDKNGLSGAEGWLRDQIKSIIADYPAFKAFTIPDSTLNQKTEGKPELGRPYYQENIIVTLEGHDPALKSELIILGAHYDSVYGFKETEWKANQPAPGADDNATGVAVLLEFLRLIAKSGIKMKHTIEFHFYTAKEEELRGSQDVVKKYKKEGKKVKGMLNLDSLGYRPNPYPGSKHVGGIVIDDAHFGTSHTDASLQAFVKMLSNHYLDVQFQIKHVSYRQGWFSDHYSWHLEGFPSAFVTEWETNTNVHRDDDWRFVNIEIVNEFAKLGLAYLIELGELSEMPVTTPSWSANQYVELSLFGACLFLNFWIAMLC</sequence>
<keyword evidence="2 11" id="KW-0031">Aminopeptidase</keyword>
<keyword evidence="3" id="KW-0645">Protease</keyword>
<keyword evidence="9" id="KW-0472">Membrane</keyword>
<comment type="similarity">
    <text evidence="8">Belongs to the peptidase M28 family. M28E subfamily.</text>
</comment>
<evidence type="ECO:0000256" key="3">
    <source>
        <dbReference type="ARBA" id="ARBA00022670"/>
    </source>
</evidence>
<evidence type="ECO:0000313" key="12">
    <source>
        <dbReference type="Proteomes" id="UP000094527"/>
    </source>
</evidence>
<dbReference type="OrthoDB" id="76293at2759"/>
<evidence type="ECO:0000313" key="11">
    <source>
        <dbReference type="EMBL" id="ODM96074.1"/>
    </source>
</evidence>
<dbReference type="GO" id="GO:0004177">
    <property type="term" value="F:aminopeptidase activity"/>
    <property type="evidence" value="ECO:0007669"/>
    <property type="project" value="UniProtKB-KW"/>
</dbReference>
<dbReference type="Gene3D" id="3.40.630.10">
    <property type="entry name" value="Zn peptidases"/>
    <property type="match status" value="1"/>
</dbReference>
<name>A0A1D2MTF6_ORCCI</name>
<keyword evidence="6" id="KW-0378">Hydrolase</keyword>
<dbReference type="Pfam" id="PF04389">
    <property type="entry name" value="Peptidase_M28"/>
    <property type="match status" value="1"/>
</dbReference>
<dbReference type="PANTHER" id="PTHR12147">
    <property type="entry name" value="METALLOPEPTIDASE M28 FAMILY MEMBER"/>
    <property type="match status" value="1"/>
</dbReference>
<dbReference type="EMBL" id="LJIJ01000584">
    <property type="protein sequence ID" value="ODM96074.1"/>
    <property type="molecule type" value="Genomic_DNA"/>
</dbReference>
<dbReference type="InterPro" id="IPR045175">
    <property type="entry name" value="M28_fam"/>
</dbReference>
<evidence type="ECO:0000256" key="8">
    <source>
        <dbReference type="ARBA" id="ARBA00043962"/>
    </source>
</evidence>
<gene>
    <name evidence="11" type="ORF">Ocin01_10606</name>
</gene>
<dbReference type="STRING" id="48709.A0A1D2MTF6"/>
<organism evidence="11 12">
    <name type="scientific">Orchesella cincta</name>
    <name type="common">Springtail</name>
    <name type="synonym">Podura cincta</name>
    <dbReference type="NCBI Taxonomy" id="48709"/>
    <lineage>
        <taxon>Eukaryota</taxon>
        <taxon>Metazoa</taxon>
        <taxon>Ecdysozoa</taxon>
        <taxon>Arthropoda</taxon>
        <taxon>Hexapoda</taxon>
        <taxon>Collembola</taxon>
        <taxon>Entomobryomorpha</taxon>
        <taxon>Entomobryoidea</taxon>
        <taxon>Orchesellidae</taxon>
        <taxon>Orchesellinae</taxon>
        <taxon>Orchesella</taxon>
    </lineage>
</organism>
<dbReference type="AlphaFoldDB" id="A0A1D2MTF6"/>
<evidence type="ECO:0000256" key="1">
    <source>
        <dbReference type="ARBA" id="ARBA00001947"/>
    </source>
</evidence>
<evidence type="ECO:0000256" key="9">
    <source>
        <dbReference type="SAM" id="Phobius"/>
    </source>
</evidence>
<reference evidence="11 12" key="1">
    <citation type="journal article" date="2016" name="Genome Biol. Evol.">
        <title>Gene Family Evolution Reflects Adaptation to Soil Environmental Stressors in the Genome of the Collembolan Orchesella cincta.</title>
        <authorList>
            <person name="Faddeeva-Vakhrusheva A."/>
            <person name="Derks M.F."/>
            <person name="Anvar S.Y."/>
            <person name="Agamennone V."/>
            <person name="Suring W."/>
            <person name="Smit S."/>
            <person name="van Straalen N.M."/>
            <person name="Roelofs D."/>
        </authorList>
    </citation>
    <scope>NUCLEOTIDE SEQUENCE [LARGE SCALE GENOMIC DNA]</scope>
    <source>
        <tissue evidence="11">Mixed pool</tissue>
    </source>
</reference>
<evidence type="ECO:0000256" key="5">
    <source>
        <dbReference type="ARBA" id="ARBA00022729"/>
    </source>
</evidence>
<comment type="cofactor">
    <cofactor evidence="1">
        <name>Zn(2+)</name>
        <dbReference type="ChEBI" id="CHEBI:29105"/>
    </cofactor>
</comment>
<evidence type="ECO:0000259" key="10">
    <source>
        <dbReference type="Pfam" id="PF04389"/>
    </source>
</evidence>